<evidence type="ECO:0000313" key="4">
    <source>
        <dbReference type="Proteomes" id="UP000053060"/>
    </source>
</evidence>
<dbReference type="GO" id="GO:0003677">
    <property type="term" value="F:DNA binding"/>
    <property type="evidence" value="ECO:0007669"/>
    <property type="project" value="UniProtKB-KW"/>
</dbReference>
<accession>A0A0V9UHX7</accession>
<dbReference type="InterPro" id="IPR010982">
    <property type="entry name" value="Lambda_DNA-bd_dom_sf"/>
</dbReference>
<feature type="domain" description="HTH cro/C1-type" evidence="2">
    <location>
        <begin position="15"/>
        <end position="69"/>
    </location>
</feature>
<organism evidence="3 4">
    <name type="scientific">Rhodococcus pyridinivorans KG-16</name>
    <dbReference type="NCBI Taxonomy" id="1441730"/>
    <lineage>
        <taxon>Bacteria</taxon>
        <taxon>Bacillati</taxon>
        <taxon>Actinomycetota</taxon>
        <taxon>Actinomycetes</taxon>
        <taxon>Mycobacteriales</taxon>
        <taxon>Nocardiaceae</taxon>
        <taxon>Rhodococcus</taxon>
    </lineage>
</organism>
<dbReference type="InterPro" id="IPR050807">
    <property type="entry name" value="TransReg_Diox_bact_type"/>
</dbReference>
<keyword evidence="1" id="KW-0238">DNA-binding</keyword>
<gene>
    <name evidence="3" type="ORF">Z045_16790</name>
</gene>
<dbReference type="SUPFAM" id="SSF47413">
    <property type="entry name" value="lambda repressor-like DNA-binding domains"/>
    <property type="match status" value="1"/>
</dbReference>
<dbReference type="GO" id="GO:0003700">
    <property type="term" value="F:DNA-binding transcription factor activity"/>
    <property type="evidence" value="ECO:0007669"/>
    <property type="project" value="TreeGrafter"/>
</dbReference>
<dbReference type="Proteomes" id="UP000053060">
    <property type="component" value="Unassembled WGS sequence"/>
</dbReference>
<dbReference type="InterPro" id="IPR001387">
    <property type="entry name" value="Cro/C1-type_HTH"/>
</dbReference>
<reference evidence="4" key="1">
    <citation type="submission" date="2015-01" db="EMBL/GenBank/DDBJ databases">
        <title>Draft genome sequence of Rhodococcus pyridinivorans strain KG-16, a hydrocarbon-degrading bacterium.</title>
        <authorList>
            <person name="Aggarwal R.K."/>
            <person name="Dawar C."/>
        </authorList>
    </citation>
    <scope>NUCLEOTIDE SEQUENCE [LARGE SCALE GENOMIC DNA]</scope>
    <source>
        <strain evidence="4">KG-16</strain>
    </source>
</reference>
<evidence type="ECO:0000313" key="3">
    <source>
        <dbReference type="EMBL" id="KSZ57621.1"/>
    </source>
</evidence>
<dbReference type="PANTHER" id="PTHR46797">
    <property type="entry name" value="HTH-TYPE TRANSCRIPTIONAL REGULATOR"/>
    <property type="match status" value="1"/>
</dbReference>
<dbReference type="PATRIC" id="fig|1441730.3.peg.3499"/>
<evidence type="ECO:0000259" key="2">
    <source>
        <dbReference type="PROSITE" id="PS50943"/>
    </source>
</evidence>
<dbReference type="PROSITE" id="PS50943">
    <property type="entry name" value="HTH_CROC1"/>
    <property type="match status" value="1"/>
</dbReference>
<reference evidence="3 4" key="2">
    <citation type="journal article" date="2016" name="Genome Announc.">
        <title>Draft Genome Sequence of a Versatile Hydrocarbon-Degrading Bacterium, Rhodococcus pyridinivorans Strain KG-16, Collected from Oil Fields in India.</title>
        <authorList>
            <person name="Aggarwal R.K."/>
            <person name="Dawar C."/>
            <person name="Phanindranath R."/>
            <person name="Mutnuri L."/>
            <person name="Dayal A.M."/>
        </authorList>
    </citation>
    <scope>NUCLEOTIDE SEQUENCE [LARGE SCALE GENOMIC DNA]</scope>
    <source>
        <strain evidence="3 4">KG-16</strain>
    </source>
</reference>
<dbReference type="EMBL" id="AZXY01000008">
    <property type="protein sequence ID" value="KSZ57621.1"/>
    <property type="molecule type" value="Genomic_DNA"/>
</dbReference>
<protein>
    <submittedName>
        <fullName evidence="3">XRE family transcriptional regulator</fullName>
    </submittedName>
</protein>
<dbReference type="SMART" id="SM00530">
    <property type="entry name" value="HTH_XRE"/>
    <property type="match status" value="1"/>
</dbReference>
<sequence length="127" mass="14314">MDEDEPRPSTLGELIRRQRELAELPMRQLAAMVGISNPYLSQIERNLRAPSERVLQAIAEQLHLSADTLAAHAQADGGAESAVLRAIREDPDLTNPQRRSLEEMYEAFREVTVARRRRGGGREPDKE</sequence>
<dbReference type="Gene3D" id="1.10.260.40">
    <property type="entry name" value="lambda repressor-like DNA-binding domains"/>
    <property type="match status" value="1"/>
</dbReference>
<name>A0A0V9UHX7_9NOCA</name>
<dbReference type="PANTHER" id="PTHR46797:SF1">
    <property type="entry name" value="METHYLPHOSPHONATE SYNTHASE"/>
    <property type="match status" value="1"/>
</dbReference>
<comment type="caution">
    <text evidence="3">The sequence shown here is derived from an EMBL/GenBank/DDBJ whole genome shotgun (WGS) entry which is preliminary data.</text>
</comment>
<dbReference type="GO" id="GO:0005829">
    <property type="term" value="C:cytosol"/>
    <property type="evidence" value="ECO:0007669"/>
    <property type="project" value="TreeGrafter"/>
</dbReference>
<proteinExistence type="predicted"/>
<dbReference type="Pfam" id="PF01381">
    <property type="entry name" value="HTH_3"/>
    <property type="match status" value="1"/>
</dbReference>
<dbReference type="CDD" id="cd00093">
    <property type="entry name" value="HTH_XRE"/>
    <property type="match status" value="1"/>
</dbReference>
<dbReference type="RefSeq" id="WP_060652861.1">
    <property type="nucleotide sequence ID" value="NZ_AZXY01000008.1"/>
</dbReference>
<dbReference type="AlphaFoldDB" id="A0A0V9UHX7"/>
<evidence type="ECO:0000256" key="1">
    <source>
        <dbReference type="ARBA" id="ARBA00023125"/>
    </source>
</evidence>